<dbReference type="InParanoid" id="B8BQZ7"/>
<dbReference type="PaxDb" id="35128-Thaps1449"/>
<dbReference type="eggNOG" id="ENOG502SYIE">
    <property type="taxonomic scope" value="Eukaryota"/>
</dbReference>
<keyword evidence="1" id="KW-1133">Transmembrane helix</keyword>
<dbReference type="AlphaFoldDB" id="B8BQZ7"/>
<keyword evidence="1" id="KW-0812">Transmembrane</keyword>
<feature type="signal peptide" evidence="2">
    <location>
        <begin position="1"/>
        <end position="17"/>
    </location>
</feature>
<evidence type="ECO:0000313" key="4">
    <source>
        <dbReference type="Proteomes" id="UP000001449"/>
    </source>
</evidence>
<dbReference type="Proteomes" id="UP000001449">
    <property type="component" value="Chromosome 1"/>
</dbReference>
<sequence length="144" mass="16042">MNGYLFLLSCLSMAASASCFLAPSSIQQQRKVSLGMMMDQPAPPSTINTESVVFHQSSTANPYYFPPSPIINNGISQFLTTDKDTSSAIMTSTNILSLKERPPPPTAEEIAAKKRTFNLWFWGGGFVAPFLATFYYFGFKFWER</sequence>
<dbReference type="GeneID" id="7445043"/>
<feature type="chain" id="PRO_5002868496" description="Transmembrane protein" evidence="2">
    <location>
        <begin position="18"/>
        <end position="144"/>
    </location>
</feature>
<accession>B8BQZ7</accession>
<evidence type="ECO:0000313" key="3">
    <source>
        <dbReference type="EMBL" id="EED96448.1"/>
    </source>
</evidence>
<protein>
    <recommendedName>
        <fullName evidence="5">Transmembrane protein</fullName>
    </recommendedName>
</protein>
<reference evidence="3 4" key="2">
    <citation type="journal article" date="2008" name="Nature">
        <title>The Phaeodactylum genome reveals the evolutionary history of diatom genomes.</title>
        <authorList>
            <person name="Bowler C."/>
            <person name="Allen A.E."/>
            <person name="Badger J.H."/>
            <person name="Grimwood J."/>
            <person name="Jabbari K."/>
            <person name="Kuo A."/>
            <person name="Maheswari U."/>
            <person name="Martens C."/>
            <person name="Maumus F."/>
            <person name="Otillar R.P."/>
            <person name="Rayko E."/>
            <person name="Salamov A."/>
            <person name="Vandepoele K."/>
            <person name="Beszteri B."/>
            <person name="Gruber A."/>
            <person name="Heijde M."/>
            <person name="Katinka M."/>
            <person name="Mock T."/>
            <person name="Valentin K."/>
            <person name="Verret F."/>
            <person name="Berges J.A."/>
            <person name="Brownlee C."/>
            <person name="Cadoret J.P."/>
            <person name="Chiovitti A."/>
            <person name="Choi C.J."/>
            <person name="Coesel S."/>
            <person name="De Martino A."/>
            <person name="Detter J.C."/>
            <person name="Durkin C."/>
            <person name="Falciatore A."/>
            <person name="Fournet J."/>
            <person name="Haruta M."/>
            <person name="Huysman M.J."/>
            <person name="Jenkins B.D."/>
            <person name="Jiroutova K."/>
            <person name="Jorgensen R.E."/>
            <person name="Joubert Y."/>
            <person name="Kaplan A."/>
            <person name="Kroger N."/>
            <person name="Kroth P.G."/>
            <person name="La Roche J."/>
            <person name="Lindquist E."/>
            <person name="Lommer M."/>
            <person name="Martin-Jezequel V."/>
            <person name="Lopez P.J."/>
            <person name="Lucas S."/>
            <person name="Mangogna M."/>
            <person name="McGinnis K."/>
            <person name="Medlin L.K."/>
            <person name="Montsant A."/>
            <person name="Oudot-Le Secq M.P."/>
            <person name="Napoli C."/>
            <person name="Obornik M."/>
            <person name="Parker M.S."/>
            <person name="Petit J.L."/>
            <person name="Porcel B.M."/>
            <person name="Poulsen N."/>
            <person name="Robison M."/>
            <person name="Rychlewski L."/>
            <person name="Rynearson T.A."/>
            <person name="Schmutz J."/>
            <person name="Shapiro H."/>
            <person name="Siaut M."/>
            <person name="Stanley M."/>
            <person name="Sussman M.R."/>
            <person name="Taylor A.R."/>
            <person name="Vardi A."/>
            <person name="von Dassow P."/>
            <person name="Vyverman W."/>
            <person name="Willis A."/>
            <person name="Wyrwicz L.S."/>
            <person name="Rokhsar D.S."/>
            <person name="Weissenbach J."/>
            <person name="Armbrust E.V."/>
            <person name="Green B.R."/>
            <person name="Van de Peer Y."/>
            <person name="Grigoriev I.V."/>
        </authorList>
    </citation>
    <scope>NUCLEOTIDE SEQUENCE [LARGE SCALE GENOMIC DNA]</scope>
    <source>
        <strain evidence="3 4">CCMP1335</strain>
    </source>
</reference>
<organism evidence="3 4">
    <name type="scientific">Thalassiosira pseudonana</name>
    <name type="common">Marine diatom</name>
    <name type="synonym">Cyclotella nana</name>
    <dbReference type="NCBI Taxonomy" id="35128"/>
    <lineage>
        <taxon>Eukaryota</taxon>
        <taxon>Sar</taxon>
        <taxon>Stramenopiles</taxon>
        <taxon>Ochrophyta</taxon>
        <taxon>Bacillariophyta</taxon>
        <taxon>Coscinodiscophyceae</taxon>
        <taxon>Thalassiosirophycidae</taxon>
        <taxon>Thalassiosirales</taxon>
        <taxon>Thalassiosiraceae</taxon>
        <taxon>Thalassiosira</taxon>
    </lineage>
</organism>
<dbReference type="RefSeq" id="XP_002286807.1">
    <property type="nucleotide sequence ID" value="XM_002286771.1"/>
</dbReference>
<proteinExistence type="predicted"/>
<evidence type="ECO:0008006" key="5">
    <source>
        <dbReference type="Google" id="ProtNLM"/>
    </source>
</evidence>
<feature type="transmembrane region" description="Helical" evidence="1">
    <location>
        <begin position="119"/>
        <end position="139"/>
    </location>
</feature>
<evidence type="ECO:0000256" key="2">
    <source>
        <dbReference type="SAM" id="SignalP"/>
    </source>
</evidence>
<dbReference type="EMBL" id="CM000638">
    <property type="protein sequence ID" value="EED96448.1"/>
    <property type="molecule type" value="Genomic_DNA"/>
</dbReference>
<name>B8BQZ7_THAPS</name>
<dbReference type="KEGG" id="tps:THAPSDRAFT_1449"/>
<keyword evidence="2" id="KW-0732">Signal</keyword>
<keyword evidence="4" id="KW-1185">Reference proteome</keyword>
<reference evidence="3 4" key="1">
    <citation type="journal article" date="2004" name="Science">
        <title>The genome of the diatom Thalassiosira pseudonana: ecology, evolution, and metabolism.</title>
        <authorList>
            <person name="Armbrust E.V."/>
            <person name="Berges J.A."/>
            <person name="Bowler C."/>
            <person name="Green B.R."/>
            <person name="Martinez D."/>
            <person name="Putnam N.H."/>
            <person name="Zhou S."/>
            <person name="Allen A.E."/>
            <person name="Apt K.E."/>
            <person name="Bechner M."/>
            <person name="Brzezinski M.A."/>
            <person name="Chaal B.K."/>
            <person name="Chiovitti A."/>
            <person name="Davis A.K."/>
            <person name="Demarest M.S."/>
            <person name="Detter J.C."/>
            <person name="Glavina T."/>
            <person name="Goodstein D."/>
            <person name="Hadi M.Z."/>
            <person name="Hellsten U."/>
            <person name="Hildebrand M."/>
            <person name="Jenkins B.D."/>
            <person name="Jurka J."/>
            <person name="Kapitonov V.V."/>
            <person name="Kroger N."/>
            <person name="Lau W.W."/>
            <person name="Lane T.W."/>
            <person name="Larimer F.W."/>
            <person name="Lippmeier J.C."/>
            <person name="Lucas S."/>
            <person name="Medina M."/>
            <person name="Montsant A."/>
            <person name="Obornik M."/>
            <person name="Parker M.S."/>
            <person name="Palenik B."/>
            <person name="Pazour G.J."/>
            <person name="Richardson P.M."/>
            <person name="Rynearson T.A."/>
            <person name="Saito M.A."/>
            <person name="Schwartz D.C."/>
            <person name="Thamatrakoln K."/>
            <person name="Valentin K."/>
            <person name="Vardi A."/>
            <person name="Wilkerson F.P."/>
            <person name="Rokhsar D.S."/>
        </authorList>
    </citation>
    <scope>NUCLEOTIDE SEQUENCE [LARGE SCALE GENOMIC DNA]</scope>
    <source>
        <strain evidence="3 4">CCMP1335</strain>
    </source>
</reference>
<dbReference type="HOGENOM" id="CLU_1800357_0_0_1"/>
<keyword evidence="1" id="KW-0472">Membrane</keyword>
<evidence type="ECO:0000256" key="1">
    <source>
        <dbReference type="SAM" id="Phobius"/>
    </source>
</evidence>
<gene>
    <name evidence="3" type="ORF">THAPSDRAFT_1449</name>
</gene>